<evidence type="ECO:0000313" key="2">
    <source>
        <dbReference type="EMBL" id="RVX08729.1"/>
    </source>
</evidence>
<gene>
    <name evidence="2" type="primary">RE1_1548</name>
    <name evidence="2" type="ORF">CK203_010841</name>
</gene>
<dbReference type="PANTHER" id="PTHR11439:SF463">
    <property type="entry name" value="REVERSE TRANSCRIPTASE TY1_COPIA-TYPE DOMAIN-CONTAINING PROTEIN"/>
    <property type="match status" value="1"/>
</dbReference>
<reference evidence="2 3" key="1">
    <citation type="journal article" date="2018" name="PLoS Genet.">
        <title>Population sequencing reveals clonal diversity and ancestral inbreeding in the grapevine cultivar Chardonnay.</title>
        <authorList>
            <person name="Roach M.J."/>
            <person name="Johnson D.L."/>
            <person name="Bohlmann J."/>
            <person name="van Vuuren H.J."/>
            <person name="Jones S.J."/>
            <person name="Pretorius I.S."/>
            <person name="Schmidt S.A."/>
            <person name="Borneman A.R."/>
        </authorList>
    </citation>
    <scope>NUCLEOTIDE SEQUENCE [LARGE SCALE GENOMIC DNA]</scope>
    <source>
        <strain evidence="3">cv. Chardonnay</strain>
        <tissue evidence="2">Leaf</tissue>
    </source>
</reference>
<feature type="domain" description="Reverse transcriptase Ty1/copia-type" evidence="1">
    <location>
        <begin position="11"/>
        <end position="209"/>
    </location>
</feature>
<comment type="caution">
    <text evidence="2">The sequence shown here is derived from an EMBL/GenBank/DDBJ whole genome shotgun (WGS) entry which is preliminary data.</text>
</comment>
<dbReference type="Proteomes" id="UP000288805">
    <property type="component" value="Unassembled WGS sequence"/>
</dbReference>
<name>A0A438JIE9_VITVI</name>
<proteinExistence type="predicted"/>
<evidence type="ECO:0000313" key="3">
    <source>
        <dbReference type="Proteomes" id="UP000288805"/>
    </source>
</evidence>
<protein>
    <submittedName>
        <fullName evidence="2">Retrovirus-related Pol polyprotein from transposon RE1</fullName>
    </submittedName>
</protein>
<dbReference type="Pfam" id="PF07727">
    <property type="entry name" value="RVT_2"/>
    <property type="match status" value="1"/>
</dbReference>
<sequence length="445" mass="50140">MTDEIKALEHNKTWDLAILPPNKIAIGCKWVYRVKFKADGSVERYKARLVAKGYTQQEGLDFFDTYSPVAKMTIDRVFLAIAAAKQWYLHQLDVNNAFLHGDLNEEVYMQLPPGFSTPNDPRVCKLKKSLYGLRQASRQWYSKLSSSLLKFGFSQAKADSSLFIRQTSTSFIALLIYVDDVIIASNDLKEIDVVKKFLHESFTIKDLVVSLALNQLGFPMESSLKLTANDSSSLLSDPASYRRLIGRLLYLTITRLDLAYAVQALSQFMSNPHSIHLQVAERVLQYIKVTPGQGLFLKASSDLHLKAYSDSDWGGCIDTRSSAKAEYRALATTTCELQWLVYLLADLNVKHPQPALLYTYSKPASEIASNPVHHERTKHIQLDCHLVREKLQEGLIKIIHIPSKHQLADILTKPLGCLNFHHLISKMGMINIHSHLEGGVGISKI</sequence>
<dbReference type="PANTHER" id="PTHR11439">
    <property type="entry name" value="GAG-POL-RELATED RETROTRANSPOSON"/>
    <property type="match status" value="1"/>
</dbReference>
<dbReference type="CDD" id="cd09272">
    <property type="entry name" value="RNase_HI_RT_Ty1"/>
    <property type="match status" value="1"/>
</dbReference>
<dbReference type="InterPro" id="IPR013103">
    <property type="entry name" value="RVT_2"/>
</dbReference>
<evidence type="ECO:0000259" key="1">
    <source>
        <dbReference type="Pfam" id="PF07727"/>
    </source>
</evidence>
<dbReference type="AlphaFoldDB" id="A0A438JIE9"/>
<dbReference type="SUPFAM" id="SSF56672">
    <property type="entry name" value="DNA/RNA polymerases"/>
    <property type="match status" value="1"/>
</dbReference>
<dbReference type="EMBL" id="QGNW01000040">
    <property type="protein sequence ID" value="RVX08729.1"/>
    <property type="molecule type" value="Genomic_DNA"/>
</dbReference>
<dbReference type="InterPro" id="IPR043502">
    <property type="entry name" value="DNA/RNA_pol_sf"/>
</dbReference>
<accession>A0A438JIE9</accession>
<organism evidence="2 3">
    <name type="scientific">Vitis vinifera</name>
    <name type="common">Grape</name>
    <dbReference type="NCBI Taxonomy" id="29760"/>
    <lineage>
        <taxon>Eukaryota</taxon>
        <taxon>Viridiplantae</taxon>
        <taxon>Streptophyta</taxon>
        <taxon>Embryophyta</taxon>
        <taxon>Tracheophyta</taxon>
        <taxon>Spermatophyta</taxon>
        <taxon>Magnoliopsida</taxon>
        <taxon>eudicotyledons</taxon>
        <taxon>Gunneridae</taxon>
        <taxon>Pentapetalae</taxon>
        <taxon>rosids</taxon>
        <taxon>Vitales</taxon>
        <taxon>Vitaceae</taxon>
        <taxon>Viteae</taxon>
        <taxon>Vitis</taxon>
    </lineage>
</organism>